<evidence type="ECO:0000313" key="8">
    <source>
        <dbReference type="Proteomes" id="UP000032160"/>
    </source>
</evidence>
<dbReference type="CDD" id="cd07185">
    <property type="entry name" value="OmpA_C-like"/>
    <property type="match status" value="1"/>
</dbReference>
<sequence length="287" mass="30375">MRQLFGLNIRHAAFVAIAVFLSSCASYQLDDAREMTPSGDPFTQALYDAYLNHSARAYEEDNEELSNAFASRAIAAAQGTVVAPVVPVSGALQPGRGSIATFDAARSRLTSALSSGRTSAPAQAANAQAAFDCWYLRAIDPDSDAAAVSRCQSEFNSSIAALEASIAPPPVQVTLPDPATFTSYFGFDEWFLRADALDVIGAAMETARTGGHGEIVLGGHTDTSGRASYNDALSLRRAEAVKATMIELGALPDAIRVVAYGETQLAVQTGDNVREALNRRVEIQLVP</sequence>
<dbReference type="PRINTS" id="PR01021">
    <property type="entry name" value="OMPADOMAIN"/>
</dbReference>
<feature type="chain" id="PRO_5004957793" evidence="5">
    <location>
        <begin position="28"/>
        <end position="287"/>
    </location>
</feature>
<dbReference type="RefSeq" id="WP_043949358.1">
    <property type="nucleotide sequence ID" value="NZ_HG966617.1"/>
</dbReference>
<dbReference type="InterPro" id="IPR006664">
    <property type="entry name" value="OMP_bac"/>
</dbReference>
<keyword evidence="2 4" id="KW-0472">Membrane</keyword>
<dbReference type="AlphaFoldDB" id="X5M639"/>
<dbReference type="InterPro" id="IPR050330">
    <property type="entry name" value="Bact_OuterMem_StrucFunc"/>
</dbReference>
<dbReference type="SUPFAM" id="SSF103088">
    <property type="entry name" value="OmpA-like"/>
    <property type="match status" value="1"/>
</dbReference>
<dbReference type="InterPro" id="IPR006665">
    <property type="entry name" value="OmpA-like"/>
</dbReference>
<dbReference type="PANTHER" id="PTHR30329:SF21">
    <property type="entry name" value="LIPOPROTEIN YIAD-RELATED"/>
    <property type="match status" value="1"/>
</dbReference>
<feature type="signal peptide" evidence="5">
    <location>
        <begin position="1"/>
        <end position="27"/>
    </location>
</feature>
<reference evidence="7 8" key="1">
    <citation type="journal article" date="2014" name="Front. Genet.">
        <title>Genome and metabolic network of "Candidatus Phaeomarinobacter ectocarpi" Ec32, a new candidate genus of Alphaproteobacteria frequently associated with brown algae.</title>
        <authorList>
            <person name="Dittami S.M."/>
            <person name="Barbeyron T."/>
            <person name="Boyen C."/>
            <person name="Cambefort J."/>
            <person name="Collet G."/>
            <person name="Delage L."/>
            <person name="Gobet A."/>
            <person name="Groisillier A."/>
            <person name="Leblanc C."/>
            <person name="Michel G."/>
            <person name="Scornet D."/>
            <person name="Siegel A."/>
            <person name="Tapia J.E."/>
            <person name="Tonon T."/>
        </authorList>
    </citation>
    <scope>NUCLEOTIDE SEQUENCE [LARGE SCALE GENOMIC DNA]</scope>
    <source>
        <strain evidence="7 8">Ec32</strain>
    </source>
</reference>
<evidence type="ECO:0000256" key="1">
    <source>
        <dbReference type="ARBA" id="ARBA00004442"/>
    </source>
</evidence>
<dbReference type="Proteomes" id="UP000032160">
    <property type="component" value="Chromosome I"/>
</dbReference>
<dbReference type="STRING" id="1458461.BN1012_Phect184"/>
<dbReference type="HOGENOM" id="CLU_064290_0_0_5"/>
<dbReference type="PANTHER" id="PTHR30329">
    <property type="entry name" value="STATOR ELEMENT OF FLAGELLAR MOTOR COMPLEX"/>
    <property type="match status" value="1"/>
</dbReference>
<dbReference type="PROSITE" id="PS51257">
    <property type="entry name" value="PROKAR_LIPOPROTEIN"/>
    <property type="match status" value="1"/>
</dbReference>
<evidence type="ECO:0000259" key="6">
    <source>
        <dbReference type="PROSITE" id="PS51123"/>
    </source>
</evidence>
<dbReference type="PROSITE" id="PS51123">
    <property type="entry name" value="OMPA_2"/>
    <property type="match status" value="1"/>
</dbReference>
<evidence type="ECO:0000256" key="5">
    <source>
        <dbReference type="SAM" id="SignalP"/>
    </source>
</evidence>
<gene>
    <name evidence="7" type="ORF">BN1012_Phect184</name>
</gene>
<evidence type="ECO:0000313" key="7">
    <source>
        <dbReference type="EMBL" id="CDO58398.1"/>
    </source>
</evidence>
<protein>
    <submittedName>
        <fullName evidence="7">Outer membrane protein A</fullName>
    </submittedName>
</protein>
<dbReference type="OrthoDB" id="9814546at2"/>
<evidence type="ECO:0000256" key="2">
    <source>
        <dbReference type="ARBA" id="ARBA00023136"/>
    </source>
</evidence>
<keyword evidence="8" id="KW-1185">Reference proteome</keyword>
<organism evidence="7 8">
    <name type="scientific">Candidatus Phaeomarinibacter ectocarpi</name>
    <dbReference type="NCBI Taxonomy" id="1458461"/>
    <lineage>
        <taxon>Bacteria</taxon>
        <taxon>Pseudomonadati</taxon>
        <taxon>Pseudomonadota</taxon>
        <taxon>Alphaproteobacteria</taxon>
        <taxon>Hyphomicrobiales</taxon>
        <taxon>Parvibaculaceae</taxon>
        <taxon>Candidatus Phaeomarinibacter</taxon>
    </lineage>
</organism>
<dbReference type="GO" id="GO:0009279">
    <property type="term" value="C:cell outer membrane"/>
    <property type="evidence" value="ECO:0007669"/>
    <property type="project" value="UniProtKB-SubCell"/>
</dbReference>
<dbReference type="Pfam" id="PF00691">
    <property type="entry name" value="OmpA"/>
    <property type="match status" value="1"/>
</dbReference>
<comment type="subcellular location">
    <subcellularLocation>
        <location evidence="1">Cell outer membrane</location>
    </subcellularLocation>
</comment>
<feature type="domain" description="OmpA-like" evidence="6">
    <location>
        <begin position="172"/>
        <end position="287"/>
    </location>
</feature>
<proteinExistence type="predicted"/>
<keyword evidence="3" id="KW-0998">Cell outer membrane</keyword>
<evidence type="ECO:0000256" key="4">
    <source>
        <dbReference type="PROSITE-ProRule" id="PRU00473"/>
    </source>
</evidence>
<evidence type="ECO:0000256" key="3">
    <source>
        <dbReference type="ARBA" id="ARBA00023237"/>
    </source>
</evidence>
<dbReference type="InterPro" id="IPR036737">
    <property type="entry name" value="OmpA-like_sf"/>
</dbReference>
<name>X5M639_9HYPH</name>
<dbReference type="EMBL" id="HG966617">
    <property type="protein sequence ID" value="CDO58398.1"/>
    <property type="molecule type" value="Genomic_DNA"/>
</dbReference>
<dbReference type="Gene3D" id="3.30.1330.60">
    <property type="entry name" value="OmpA-like domain"/>
    <property type="match status" value="1"/>
</dbReference>
<dbReference type="KEGG" id="pect:BN1012_Phect184"/>
<accession>X5M639</accession>
<keyword evidence="5" id="KW-0732">Signal</keyword>